<evidence type="ECO:0000313" key="2">
    <source>
        <dbReference type="Proteomes" id="UP000654720"/>
    </source>
</evidence>
<keyword evidence="2" id="KW-1185">Reference proteome</keyword>
<dbReference type="RefSeq" id="WP_027202152.1">
    <property type="nucleotide sequence ID" value="NZ_CAMXLP010000096.1"/>
</dbReference>
<name>A0ABX7H6B1_9BACT</name>
<gene>
    <name evidence="1" type="ORF">I6J59_02950</name>
</gene>
<sequence length="749" mass="88057">MPFGNPRKSLVREIKNLKKLAYSDEDCDVENLEWISNIKEYPYHVIQEVNPENPEEYKVLKFNGAKIKKDFELHTYVRRLADDKREIQAIEFNMEGKKYLGEVFDSIPFGILNKNRTGVGATTLEIEAKRNSIIVFPNKSLAYSKSKTKDSLLYVGSPIGDITSSIIIEDIKKYIDEIDQRRSYGEDVYKKFLVVADSLCKVYKVIATKKESFESYFLLVDEVDMIQSDATYRPKLEDVIDYYCKFPQFNRALVSATIRDFTHHEVQKEPMLIAKYDNEEERQKPHQIIHTDNPNRAVVKYIKEKYNGEKEKIVIAYNSITDIKEIIFLLPDNLRSKCGVLCSEESEDKVKDYYVELVDGKLEKDITFMTCVYFVGVDIHERYQLVSVVNADIPYTLLSIDRLTQIRGRCRHEDGLISETICYSTKEDNKYKFGDISKEEYRDRLLKKADKIMQLYHAIDNFVEEEQDGEMRDEFDSLFDKVKPEIQRYATETMGHLEVSLTRKDIDKNYQISYFNIDALVEMFDLLNNLYDQKGKLEEKYGLGVNNTLHLEFTKEQEECRKKVQDKKKMRKDELMAAAKEKILQLHDEGRLTTEEIKSLKDEKGQRDIERYYDGVKDLHEYVKINELLSFLDKDPDPREYRNYKYGVIFKALEDTNPFKAALLAKFPVSETYYSIDEIKNFMSQKVEECLHKTIDKSNYKLIHLFNSFFTTKRGRGYKVTKIGNDKYPNPTKSIDTHETYKYFDIELI</sequence>
<organism evidence="1 2">
    <name type="scientific">Butyricimonas virosa</name>
    <dbReference type="NCBI Taxonomy" id="544645"/>
    <lineage>
        <taxon>Bacteria</taxon>
        <taxon>Pseudomonadati</taxon>
        <taxon>Bacteroidota</taxon>
        <taxon>Bacteroidia</taxon>
        <taxon>Bacteroidales</taxon>
        <taxon>Odoribacteraceae</taxon>
        <taxon>Butyricimonas</taxon>
    </lineage>
</organism>
<protein>
    <submittedName>
        <fullName evidence="1">Uncharacterized protein</fullName>
    </submittedName>
</protein>
<dbReference type="GeneID" id="93096574"/>
<dbReference type="InterPro" id="IPR027417">
    <property type="entry name" value="P-loop_NTPase"/>
</dbReference>
<dbReference type="SUPFAM" id="SSF52540">
    <property type="entry name" value="P-loop containing nucleoside triphosphate hydrolases"/>
    <property type="match status" value="1"/>
</dbReference>
<reference evidence="1 2" key="1">
    <citation type="submission" date="2021-02" db="EMBL/GenBank/DDBJ databases">
        <title>FDA dAtabase for Regulatory Grade micrObial Sequences (FDA-ARGOS): Supporting development and validation of Infectious Disease Dx tests.</title>
        <authorList>
            <person name="Carlson P."/>
            <person name="Fischbach M."/>
            <person name="Hastie J."/>
            <person name="Bilen M."/>
            <person name="Cheng A."/>
            <person name="Tallon L."/>
            <person name="Sadzewicz L."/>
            <person name="Zhao X."/>
            <person name="Boylan J."/>
            <person name="Ott S."/>
            <person name="Bowen H."/>
            <person name="Vavikolanu K."/>
            <person name="Mehta A."/>
            <person name="Aluvathingal J."/>
            <person name="Nadendla S."/>
            <person name="Yan Y."/>
            <person name="Sichtig H."/>
        </authorList>
    </citation>
    <scope>NUCLEOTIDE SEQUENCE [LARGE SCALE GENOMIC DNA]</scope>
    <source>
        <strain evidence="1 2">FDAARGOS_1229</strain>
    </source>
</reference>
<dbReference type="EMBL" id="CP069450">
    <property type="protein sequence ID" value="QRO50608.1"/>
    <property type="molecule type" value="Genomic_DNA"/>
</dbReference>
<accession>A0ABX7H6B1</accession>
<dbReference type="Proteomes" id="UP000654720">
    <property type="component" value="Chromosome"/>
</dbReference>
<evidence type="ECO:0000313" key="1">
    <source>
        <dbReference type="EMBL" id="QRO50608.1"/>
    </source>
</evidence>
<proteinExistence type="predicted"/>